<evidence type="ECO:0000313" key="2">
    <source>
        <dbReference type="EMBL" id="KNC31509.1"/>
    </source>
</evidence>
<protein>
    <submittedName>
        <fullName evidence="2">Uncharacterized protein</fullName>
    </submittedName>
</protein>
<evidence type="ECO:0000256" key="1">
    <source>
        <dbReference type="SAM" id="Phobius"/>
    </source>
</evidence>
<sequence length="236" mass="26225">MGADKVSNWHKLPNNEDELKVTPSSAMILQSTISLSVIDDDDDVAAPTPIISKFFCSKLHSLPIVSRLYCLKHLHSLFNIVVYEGFVNIKDDDNEEDGDVVEHDCVFVSVVVVVGEGECVLVLMIFEFLLSDYHTPPPRLHSHYYSLLHCLAGHHKTAPVVVIVVDFYDHVLFTNEVDRDDDDDNDVEEVVADDEGLTSLRCSFCCCCCLVLLLEAYCSFVVVGFIVVVVSKAGIS</sequence>
<gene>
    <name evidence="2" type="ORF">FF38_12836</name>
</gene>
<keyword evidence="1" id="KW-1133">Transmembrane helix</keyword>
<organism evidence="2 3">
    <name type="scientific">Lucilia cuprina</name>
    <name type="common">Green bottle fly</name>
    <name type="synonym">Australian sheep blowfly</name>
    <dbReference type="NCBI Taxonomy" id="7375"/>
    <lineage>
        <taxon>Eukaryota</taxon>
        <taxon>Metazoa</taxon>
        <taxon>Ecdysozoa</taxon>
        <taxon>Arthropoda</taxon>
        <taxon>Hexapoda</taxon>
        <taxon>Insecta</taxon>
        <taxon>Pterygota</taxon>
        <taxon>Neoptera</taxon>
        <taxon>Endopterygota</taxon>
        <taxon>Diptera</taxon>
        <taxon>Brachycera</taxon>
        <taxon>Muscomorpha</taxon>
        <taxon>Oestroidea</taxon>
        <taxon>Calliphoridae</taxon>
        <taxon>Luciliinae</taxon>
        <taxon>Lucilia</taxon>
    </lineage>
</organism>
<proteinExistence type="predicted"/>
<reference evidence="2 3" key="1">
    <citation type="journal article" date="2015" name="Nat. Commun.">
        <title>Lucilia cuprina genome unlocks parasitic fly biology to underpin future interventions.</title>
        <authorList>
            <person name="Anstead C.A."/>
            <person name="Korhonen P.K."/>
            <person name="Young N.D."/>
            <person name="Hall R.S."/>
            <person name="Jex A.R."/>
            <person name="Murali S.C."/>
            <person name="Hughes D.S."/>
            <person name="Lee S.F."/>
            <person name="Perry T."/>
            <person name="Stroehlein A.J."/>
            <person name="Ansell B.R."/>
            <person name="Breugelmans B."/>
            <person name="Hofmann A."/>
            <person name="Qu J."/>
            <person name="Dugan S."/>
            <person name="Lee S.L."/>
            <person name="Chao H."/>
            <person name="Dinh H."/>
            <person name="Han Y."/>
            <person name="Doddapaneni H.V."/>
            <person name="Worley K.C."/>
            <person name="Muzny D.M."/>
            <person name="Ioannidis P."/>
            <person name="Waterhouse R.M."/>
            <person name="Zdobnov E.M."/>
            <person name="James P.J."/>
            <person name="Bagnall N.H."/>
            <person name="Kotze A.C."/>
            <person name="Gibbs R.A."/>
            <person name="Richards S."/>
            <person name="Batterham P."/>
            <person name="Gasser R.B."/>
        </authorList>
    </citation>
    <scope>NUCLEOTIDE SEQUENCE [LARGE SCALE GENOMIC DNA]</scope>
    <source>
        <strain evidence="2 3">LS</strain>
        <tissue evidence="2">Full body</tissue>
    </source>
</reference>
<dbReference type="AlphaFoldDB" id="A0A0L0CJ55"/>
<dbReference type="Proteomes" id="UP000037069">
    <property type="component" value="Unassembled WGS sequence"/>
</dbReference>
<comment type="caution">
    <text evidence="2">The sequence shown here is derived from an EMBL/GenBank/DDBJ whole genome shotgun (WGS) entry which is preliminary data.</text>
</comment>
<evidence type="ECO:0000313" key="3">
    <source>
        <dbReference type="Proteomes" id="UP000037069"/>
    </source>
</evidence>
<accession>A0A0L0CJ55</accession>
<keyword evidence="3" id="KW-1185">Reference proteome</keyword>
<dbReference type="EMBL" id="JRES01000409">
    <property type="protein sequence ID" value="KNC31509.1"/>
    <property type="molecule type" value="Genomic_DNA"/>
</dbReference>
<keyword evidence="1" id="KW-0472">Membrane</keyword>
<feature type="transmembrane region" description="Helical" evidence="1">
    <location>
        <begin position="210"/>
        <end position="230"/>
    </location>
</feature>
<keyword evidence="1" id="KW-0812">Transmembrane</keyword>
<name>A0A0L0CJ55_LUCCU</name>